<accession>A0ABW3IBT6</accession>
<reference evidence="2" key="1">
    <citation type="journal article" date="2019" name="Int. J. Syst. Evol. Microbiol.">
        <title>The Global Catalogue of Microorganisms (GCM) 10K type strain sequencing project: providing services to taxonomists for standard genome sequencing and annotation.</title>
        <authorList>
            <consortium name="The Broad Institute Genomics Platform"/>
            <consortium name="The Broad Institute Genome Sequencing Center for Infectious Disease"/>
            <person name="Wu L."/>
            <person name="Ma J."/>
        </authorList>
    </citation>
    <scope>NUCLEOTIDE SEQUENCE [LARGE SCALE GENOMIC DNA]</scope>
    <source>
        <strain evidence="2">CCUG 60898</strain>
    </source>
</reference>
<evidence type="ECO:0000313" key="2">
    <source>
        <dbReference type="Proteomes" id="UP001597100"/>
    </source>
</evidence>
<sequence>MKKINLILLVLMAFLQSCNDDKCNDILCFTPPESFLFEIVDKTSGENLFTNGTYDSGDISITDALNNNEPVEFTFKSDNDRNLIEIGSIGWETEIVNLKIDISDDHIFDLYVDAERKMGDCCDYTEYKEITIGEAEFEFDAQTGIYKILVETEAKIL</sequence>
<organism evidence="1 2">
    <name type="scientific">Salinimicrobium gaetbulicola</name>
    <dbReference type="NCBI Taxonomy" id="999702"/>
    <lineage>
        <taxon>Bacteria</taxon>
        <taxon>Pseudomonadati</taxon>
        <taxon>Bacteroidota</taxon>
        <taxon>Flavobacteriia</taxon>
        <taxon>Flavobacteriales</taxon>
        <taxon>Flavobacteriaceae</taxon>
        <taxon>Salinimicrobium</taxon>
    </lineage>
</organism>
<protein>
    <submittedName>
        <fullName evidence="1">Uncharacterized protein</fullName>
    </submittedName>
</protein>
<name>A0ABW3IBT6_9FLAO</name>
<dbReference type="EMBL" id="JBHTJP010000002">
    <property type="protein sequence ID" value="MFD0975268.1"/>
    <property type="molecule type" value="Genomic_DNA"/>
</dbReference>
<dbReference type="Proteomes" id="UP001597100">
    <property type="component" value="Unassembled WGS sequence"/>
</dbReference>
<dbReference type="PROSITE" id="PS51257">
    <property type="entry name" value="PROKAR_LIPOPROTEIN"/>
    <property type="match status" value="1"/>
</dbReference>
<evidence type="ECO:0000313" key="1">
    <source>
        <dbReference type="EMBL" id="MFD0975268.1"/>
    </source>
</evidence>
<keyword evidence="2" id="KW-1185">Reference proteome</keyword>
<comment type="caution">
    <text evidence="1">The sequence shown here is derived from an EMBL/GenBank/DDBJ whole genome shotgun (WGS) entry which is preliminary data.</text>
</comment>
<proteinExistence type="predicted"/>
<dbReference type="RefSeq" id="WP_380736279.1">
    <property type="nucleotide sequence ID" value="NZ_JBHTJP010000002.1"/>
</dbReference>
<gene>
    <name evidence="1" type="ORF">ACFQ1G_00550</name>
</gene>